<feature type="non-terminal residue" evidence="3">
    <location>
        <position position="96"/>
    </location>
</feature>
<feature type="region of interest" description="Disordered" evidence="1">
    <location>
        <begin position="73"/>
        <end position="96"/>
    </location>
</feature>
<name>A0A0B7BWH7_9EUPU</name>
<organism evidence="3">
    <name type="scientific">Arion vulgaris</name>
    <dbReference type="NCBI Taxonomy" id="1028688"/>
    <lineage>
        <taxon>Eukaryota</taxon>
        <taxon>Metazoa</taxon>
        <taxon>Spiralia</taxon>
        <taxon>Lophotrochozoa</taxon>
        <taxon>Mollusca</taxon>
        <taxon>Gastropoda</taxon>
        <taxon>Heterobranchia</taxon>
        <taxon>Euthyneura</taxon>
        <taxon>Panpulmonata</taxon>
        <taxon>Eupulmonata</taxon>
        <taxon>Stylommatophora</taxon>
        <taxon>Helicina</taxon>
        <taxon>Arionoidea</taxon>
        <taxon>Arionidae</taxon>
        <taxon>Arion</taxon>
    </lineage>
</organism>
<evidence type="ECO:0000256" key="1">
    <source>
        <dbReference type="SAM" id="MobiDB-lite"/>
    </source>
</evidence>
<accession>A0A0B7BWH7</accession>
<protein>
    <submittedName>
        <fullName evidence="3">Uncharacterized protein</fullName>
    </submittedName>
</protein>
<gene>
    <name evidence="3" type="primary">ORF216147</name>
</gene>
<dbReference type="EMBL" id="HACG01050684">
    <property type="protein sequence ID" value="CEK97549.1"/>
    <property type="molecule type" value="Transcribed_RNA"/>
</dbReference>
<evidence type="ECO:0000256" key="2">
    <source>
        <dbReference type="SAM" id="SignalP"/>
    </source>
</evidence>
<keyword evidence="2" id="KW-0732">Signal</keyword>
<proteinExistence type="predicted"/>
<reference evidence="3" key="1">
    <citation type="submission" date="2014-12" db="EMBL/GenBank/DDBJ databases">
        <title>Insight into the proteome of Arion vulgaris.</title>
        <authorList>
            <person name="Aradska J."/>
            <person name="Bulat T."/>
            <person name="Smidak R."/>
            <person name="Sarate P."/>
            <person name="Gangsoo J."/>
            <person name="Sialana F."/>
            <person name="Bilban M."/>
            <person name="Lubec G."/>
        </authorList>
    </citation>
    <scope>NUCLEOTIDE SEQUENCE</scope>
    <source>
        <tissue evidence="3">Skin</tissue>
    </source>
</reference>
<feature type="chain" id="PRO_5002128375" evidence="2">
    <location>
        <begin position="20"/>
        <end position="96"/>
    </location>
</feature>
<dbReference type="AlphaFoldDB" id="A0A0B7BWH7"/>
<sequence length="96" mass="10286">QPCVNYVLFLLGSAQFALCENSPEGKEVGQKLKDARSSFEASIALEGKSSIGNPLEQITKQKWWSELMSAENTNKKAAPATVDSKGVTLPAPSTES</sequence>
<evidence type="ECO:0000313" key="3">
    <source>
        <dbReference type="EMBL" id="CEK97549.1"/>
    </source>
</evidence>
<feature type="non-terminal residue" evidence="3">
    <location>
        <position position="1"/>
    </location>
</feature>
<feature type="signal peptide" evidence="2">
    <location>
        <begin position="1"/>
        <end position="19"/>
    </location>
</feature>